<feature type="chain" id="PRO_5016407169" evidence="1">
    <location>
        <begin position="21"/>
        <end position="71"/>
    </location>
</feature>
<feature type="signal peptide" evidence="1">
    <location>
        <begin position="1"/>
        <end position="20"/>
    </location>
</feature>
<keyword evidence="3" id="KW-1185">Reference proteome</keyword>
<organism evidence="2 3">
    <name type="scientific">Trifolium subterraneum</name>
    <name type="common">Subterranean clover</name>
    <dbReference type="NCBI Taxonomy" id="3900"/>
    <lineage>
        <taxon>Eukaryota</taxon>
        <taxon>Viridiplantae</taxon>
        <taxon>Streptophyta</taxon>
        <taxon>Embryophyta</taxon>
        <taxon>Tracheophyta</taxon>
        <taxon>Spermatophyta</taxon>
        <taxon>Magnoliopsida</taxon>
        <taxon>eudicotyledons</taxon>
        <taxon>Gunneridae</taxon>
        <taxon>Pentapetalae</taxon>
        <taxon>rosids</taxon>
        <taxon>fabids</taxon>
        <taxon>Fabales</taxon>
        <taxon>Fabaceae</taxon>
        <taxon>Papilionoideae</taxon>
        <taxon>50 kb inversion clade</taxon>
        <taxon>NPAAA clade</taxon>
        <taxon>Hologalegina</taxon>
        <taxon>IRL clade</taxon>
        <taxon>Trifolieae</taxon>
        <taxon>Trifolium</taxon>
    </lineage>
</organism>
<dbReference type="EMBL" id="DF973573">
    <property type="protein sequence ID" value="GAU35036.1"/>
    <property type="molecule type" value="Genomic_DNA"/>
</dbReference>
<proteinExistence type="predicted"/>
<gene>
    <name evidence="2" type="ORF">TSUD_103590</name>
</gene>
<protein>
    <submittedName>
        <fullName evidence="2">Uncharacterized protein</fullName>
    </submittedName>
</protein>
<dbReference type="Proteomes" id="UP000242715">
    <property type="component" value="Unassembled WGS sequence"/>
</dbReference>
<accession>A0A2Z6MS37</accession>
<reference evidence="3" key="1">
    <citation type="journal article" date="2017" name="Front. Plant Sci.">
        <title>Climate Clever Clovers: New Paradigm to Reduce the Environmental Footprint of Ruminants by Breeding Low Methanogenic Forages Utilizing Haplotype Variation.</title>
        <authorList>
            <person name="Kaur P."/>
            <person name="Appels R."/>
            <person name="Bayer P.E."/>
            <person name="Keeble-Gagnere G."/>
            <person name="Wang J."/>
            <person name="Hirakawa H."/>
            <person name="Shirasawa K."/>
            <person name="Vercoe P."/>
            <person name="Stefanova K."/>
            <person name="Durmic Z."/>
            <person name="Nichols P."/>
            <person name="Revell C."/>
            <person name="Isobe S.N."/>
            <person name="Edwards D."/>
            <person name="Erskine W."/>
        </authorList>
    </citation>
    <scope>NUCLEOTIDE SEQUENCE [LARGE SCALE GENOMIC DNA]</scope>
    <source>
        <strain evidence="3">cv. Daliak</strain>
    </source>
</reference>
<dbReference type="AlphaFoldDB" id="A0A2Z6MS37"/>
<evidence type="ECO:0000313" key="2">
    <source>
        <dbReference type="EMBL" id="GAU35036.1"/>
    </source>
</evidence>
<evidence type="ECO:0000313" key="3">
    <source>
        <dbReference type="Proteomes" id="UP000242715"/>
    </source>
</evidence>
<sequence>MIYLMIVVLKLLLIIIDDNRMNLDWSKGYYCIHVFGTSMTVGSDTSKKNMSLMHEYMEIRLQGSREEEKYS</sequence>
<keyword evidence="1" id="KW-0732">Signal</keyword>
<evidence type="ECO:0000256" key="1">
    <source>
        <dbReference type="SAM" id="SignalP"/>
    </source>
</evidence>
<name>A0A2Z6MS37_TRISU</name>